<sequence length="110" mass="13095">MQMHERYEMHQWHEKYQKHMRMRCNRSTIRNRRWMSKALMPKKTIVMQGSTEIGRRSSSDLKNVEIVDKSASTNHQALNRLLDNAMISIKMSRTIIMFKQATNADEIEAK</sequence>
<dbReference type="EMBL" id="CACVBM020001091">
    <property type="protein sequence ID" value="CAA7030176.1"/>
    <property type="molecule type" value="Genomic_DNA"/>
</dbReference>
<proteinExistence type="predicted"/>
<evidence type="ECO:0000313" key="1">
    <source>
        <dbReference type="EMBL" id="CAA7030176.1"/>
    </source>
</evidence>
<reference evidence="1" key="1">
    <citation type="submission" date="2020-01" db="EMBL/GenBank/DDBJ databases">
        <authorList>
            <person name="Mishra B."/>
        </authorList>
    </citation>
    <scope>NUCLEOTIDE SEQUENCE [LARGE SCALE GENOMIC DNA]</scope>
</reference>
<evidence type="ECO:0000313" key="2">
    <source>
        <dbReference type="Proteomes" id="UP000467841"/>
    </source>
</evidence>
<name>A0A6D2IRB5_9BRAS</name>
<organism evidence="1 2">
    <name type="scientific">Microthlaspi erraticum</name>
    <dbReference type="NCBI Taxonomy" id="1685480"/>
    <lineage>
        <taxon>Eukaryota</taxon>
        <taxon>Viridiplantae</taxon>
        <taxon>Streptophyta</taxon>
        <taxon>Embryophyta</taxon>
        <taxon>Tracheophyta</taxon>
        <taxon>Spermatophyta</taxon>
        <taxon>Magnoliopsida</taxon>
        <taxon>eudicotyledons</taxon>
        <taxon>Gunneridae</taxon>
        <taxon>Pentapetalae</taxon>
        <taxon>rosids</taxon>
        <taxon>malvids</taxon>
        <taxon>Brassicales</taxon>
        <taxon>Brassicaceae</taxon>
        <taxon>Coluteocarpeae</taxon>
        <taxon>Microthlaspi</taxon>
    </lineage>
</organism>
<accession>A0A6D2IRB5</accession>
<gene>
    <name evidence="1" type="ORF">MERR_LOCUS17411</name>
</gene>
<dbReference type="Proteomes" id="UP000467841">
    <property type="component" value="Unassembled WGS sequence"/>
</dbReference>
<protein>
    <submittedName>
        <fullName evidence="1">Uncharacterized protein</fullName>
    </submittedName>
</protein>
<comment type="caution">
    <text evidence="1">The sequence shown here is derived from an EMBL/GenBank/DDBJ whole genome shotgun (WGS) entry which is preliminary data.</text>
</comment>
<dbReference type="AlphaFoldDB" id="A0A6D2IRB5"/>
<keyword evidence="2" id="KW-1185">Reference proteome</keyword>